<dbReference type="PANTHER" id="PTHR43289">
    <property type="entry name" value="MITOGEN-ACTIVATED PROTEIN KINASE KINASE KINASE 20-RELATED"/>
    <property type="match status" value="1"/>
</dbReference>
<dbReference type="Pfam" id="PF03793">
    <property type="entry name" value="PASTA"/>
    <property type="match status" value="2"/>
</dbReference>
<dbReference type="SMART" id="SM00740">
    <property type="entry name" value="PASTA"/>
    <property type="match status" value="2"/>
</dbReference>
<dbReference type="EMBL" id="CADCWF010000105">
    <property type="protein sequence ID" value="CAA9550293.1"/>
    <property type="molecule type" value="Genomic_DNA"/>
</dbReference>
<dbReference type="SUPFAM" id="SSF56112">
    <property type="entry name" value="Protein kinase-like (PK-like)"/>
    <property type="match status" value="1"/>
</dbReference>
<comment type="catalytic activity">
    <reaction evidence="8">
        <text>L-seryl-[protein] + ATP = O-phospho-L-seryl-[protein] + ADP + H(+)</text>
        <dbReference type="Rhea" id="RHEA:17989"/>
        <dbReference type="Rhea" id="RHEA-COMP:9863"/>
        <dbReference type="Rhea" id="RHEA-COMP:11604"/>
        <dbReference type="ChEBI" id="CHEBI:15378"/>
        <dbReference type="ChEBI" id="CHEBI:29999"/>
        <dbReference type="ChEBI" id="CHEBI:30616"/>
        <dbReference type="ChEBI" id="CHEBI:83421"/>
        <dbReference type="ChEBI" id="CHEBI:456216"/>
        <dbReference type="EC" id="2.7.11.1"/>
    </reaction>
</comment>
<dbReference type="FunFam" id="1.10.510.10:FF:000021">
    <property type="entry name" value="Serine/threonine protein kinase"/>
    <property type="match status" value="1"/>
</dbReference>
<evidence type="ECO:0000256" key="7">
    <source>
        <dbReference type="ARBA" id="ARBA00047899"/>
    </source>
</evidence>
<evidence type="ECO:0000256" key="3">
    <source>
        <dbReference type="ARBA" id="ARBA00022679"/>
    </source>
</evidence>
<dbReference type="PANTHER" id="PTHR43289:SF34">
    <property type="entry name" value="SERINE_THREONINE-PROTEIN KINASE YBDM-RELATED"/>
    <property type="match status" value="1"/>
</dbReference>
<keyword evidence="2 12" id="KW-0723">Serine/threonine-protein kinase</keyword>
<dbReference type="Gene3D" id="1.10.510.10">
    <property type="entry name" value="Transferase(Phosphotransferase) domain 1"/>
    <property type="match status" value="1"/>
</dbReference>
<dbReference type="AlphaFoldDB" id="A0A6J4UGZ6"/>
<dbReference type="Gene3D" id="3.30.200.20">
    <property type="entry name" value="Phosphorylase Kinase, domain 1"/>
    <property type="match status" value="1"/>
</dbReference>
<evidence type="ECO:0000256" key="2">
    <source>
        <dbReference type="ARBA" id="ARBA00022527"/>
    </source>
</evidence>
<feature type="binding site" evidence="9">
    <location>
        <position position="41"/>
    </location>
    <ligand>
        <name>ATP</name>
        <dbReference type="ChEBI" id="CHEBI:30616"/>
    </ligand>
</feature>
<dbReference type="GO" id="GO:0004674">
    <property type="term" value="F:protein serine/threonine kinase activity"/>
    <property type="evidence" value="ECO:0007669"/>
    <property type="project" value="UniProtKB-KW"/>
</dbReference>
<dbReference type="EC" id="2.7.11.1" evidence="1"/>
<dbReference type="PROSITE" id="PS00107">
    <property type="entry name" value="PROTEIN_KINASE_ATP"/>
    <property type="match status" value="1"/>
</dbReference>
<feature type="domain" description="Protein kinase" evidence="10">
    <location>
        <begin position="12"/>
        <end position="271"/>
    </location>
</feature>
<proteinExistence type="predicted"/>
<accession>A0A6J4UGZ6</accession>
<evidence type="ECO:0000313" key="12">
    <source>
        <dbReference type="EMBL" id="CAA9550293.1"/>
    </source>
</evidence>
<feature type="domain" description="PASTA" evidence="11">
    <location>
        <begin position="405"/>
        <end position="472"/>
    </location>
</feature>
<evidence type="ECO:0000259" key="11">
    <source>
        <dbReference type="PROSITE" id="PS51178"/>
    </source>
</evidence>
<evidence type="ECO:0000256" key="9">
    <source>
        <dbReference type="PROSITE-ProRule" id="PRU10141"/>
    </source>
</evidence>
<name>A0A6J4UGZ6_9BACT</name>
<dbReference type="CDD" id="cd14014">
    <property type="entry name" value="STKc_PknB_like"/>
    <property type="match status" value="1"/>
</dbReference>
<dbReference type="InterPro" id="IPR011009">
    <property type="entry name" value="Kinase-like_dom_sf"/>
</dbReference>
<evidence type="ECO:0000256" key="1">
    <source>
        <dbReference type="ARBA" id="ARBA00012513"/>
    </source>
</evidence>
<sequence length="631" mass="65965">MIEQGTTVNGRYRVDRLIGEGGMAVVYVGHDLLLGRDVAIKALRPQYAVDPQFRARFHREAKAAAGFSHPNIVDIYDVGEQRGTPYFVMAYVPGQTLKEVVETEGPFHPDDVAGLLQQVCAALDYAHERGYVHRDVKPQNVLVDPDGHAIVVDFGIAKGLADADLTEVGTGLGTVHYLSPEQASGLMATPASDVYAAGVVAFEMLTRGLPFDADTPVAIAMRHLHERPPAPSDILPSIPPAVDAVVLRALDKDPTRRFPSAGAFARAMTYWRQYRPPTVGPGFQEQGATAPLPTQGRGNTMRVFPETRGPTPVAAQGPVAAGGARSSGCATWAVGLLLLAGLVGLIALGVRLSPGLGGLGGPTATADPPILVALDEMPTPEPAIAPIETPTPSPPPPTETPPTIAPVEAAVPDVVGRTLAEAETLLAEQDLQVVEGEAAPSDDFPPGAVVFQEPPPGATLPPGSTVSVRLSSGPEEIDLGDLDLLGQPAEEAAAILGELGLAVSRVEIGSTDVPEGSVVSIDPDGSAVPGETVALRVSVGNRVQIPTEIFGSPVDDVARQLERLGLRVAARYPVDAETVQSFDIDLDEAGIQNGDVVGVQGSAPEIDFGAWVRPNAEVDLVYYDRGGGREP</sequence>
<keyword evidence="3" id="KW-0808">Transferase</keyword>
<keyword evidence="6 9" id="KW-0067">ATP-binding</keyword>
<comment type="catalytic activity">
    <reaction evidence="7">
        <text>L-threonyl-[protein] + ATP = O-phospho-L-threonyl-[protein] + ADP + H(+)</text>
        <dbReference type="Rhea" id="RHEA:46608"/>
        <dbReference type="Rhea" id="RHEA-COMP:11060"/>
        <dbReference type="Rhea" id="RHEA-COMP:11605"/>
        <dbReference type="ChEBI" id="CHEBI:15378"/>
        <dbReference type="ChEBI" id="CHEBI:30013"/>
        <dbReference type="ChEBI" id="CHEBI:30616"/>
        <dbReference type="ChEBI" id="CHEBI:61977"/>
        <dbReference type="ChEBI" id="CHEBI:456216"/>
        <dbReference type="EC" id="2.7.11.1"/>
    </reaction>
</comment>
<gene>
    <name evidence="12" type="ORF">AVDCRST_MAG59-1709</name>
</gene>
<dbReference type="InterPro" id="IPR008271">
    <property type="entry name" value="Ser/Thr_kinase_AS"/>
</dbReference>
<reference evidence="12" key="1">
    <citation type="submission" date="2020-02" db="EMBL/GenBank/DDBJ databases">
        <authorList>
            <person name="Meier V. D."/>
        </authorList>
    </citation>
    <scope>NUCLEOTIDE SEQUENCE</scope>
    <source>
        <strain evidence="12">AVDCRST_MAG59</strain>
    </source>
</reference>
<dbReference type="SMART" id="SM00220">
    <property type="entry name" value="S_TKc"/>
    <property type="match status" value="1"/>
</dbReference>
<dbReference type="FunFam" id="3.30.200.20:FF:000035">
    <property type="entry name" value="Serine/threonine protein kinase Stk1"/>
    <property type="match status" value="1"/>
</dbReference>
<dbReference type="Pfam" id="PF00069">
    <property type="entry name" value="Pkinase"/>
    <property type="match status" value="1"/>
</dbReference>
<keyword evidence="5 12" id="KW-0418">Kinase</keyword>
<evidence type="ECO:0000256" key="6">
    <source>
        <dbReference type="ARBA" id="ARBA00022840"/>
    </source>
</evidence>
<dbReference type="InterPro" id="IPR005543">
    <property type="entry name" value="PASTA_dom"/>
</dbReference>
<dbReference type="PROSITE" id="PS51178">
    <property type="entry name" value="PASTA"/>
    <property type="match status" value="2"/>
</dbReference>
<keyword evidence="4 9" id="KW-0547">Nucleotide-binding</keyword>
<dbReference type="Gene3D" id="3.30.10.20">
    <property type="match status" value="2"/>
</dbReference>
<evidence type="ECO:0000256" key="4">
    <source>
        <dbReference type="ARBA" id="ARBA00022741"/>
    </source>
</evidence>
<dbReference type="InterPro" id="IPR000719">
    <property type="entry name" value="Prot_kinase_dom"/>
</dbReference>
<evidence type="ECO:0000256" key="8">
    <source>
        <dbReference type="ARBA" id="ARBA00048679"/>
    </source>
</evidence>
<protein>
    <recommendedName>
        <fullName evidence="1">non-specific serine/threonine protein kinase</fullName>
        <ecNumber evidence="1">2.7.11.1</ecNumber>
    </recommendedName>
</protein>
<feature type="domain" description="PASTA" evidence="11">
    <location>
        <begin position="473"/>
        <end position="539"/>
    </location>
</feature>
<evidence type="ECO:0000259" key="10">
    <source>
        <dbReference type="PROSITE" id="PS50011"/>
    </source>
</evidence>
<dbReference type="PROSITE" id="PS00108">
    <property type="entry name" value="PROTEIN_KINASE_ST"/>
    <property type="match status" value="1"/>
</dbReference>
<evidence type="ECO:0000256" key="5">
    <source>
        <dbReference type="ARBA" id="ARBA00022777"/>
    </source>
</evidence>
<dbReference type="InterPro" id="IPR017441">
    <property type="entry name" value="Protein_kinase_ATP_BS"/>
</dbReference>
<dbReference type="GO" id="GO:0005524">
    <property type="term" value="F:ATP binding"/>
    <property type="evidence" value="ECO:0007669"/>
    <property type="project" value="UniProtKB-UniRule"/>
</dbReference>
<organism evidence="12">
    <name type="scientific">uncultured Thermomicrobiales bacterium</name>
    <dbReference type="NCBI Taxonomy" id="1645740"/>
    <lineage>
        <taxon>Bacteria</taxon>
        <taxon>Pseudomonadati</taxon>
        <taxon>Thermomicrobiota</taxon>
        <taxon>Thermomicrobia</taxon>
        <taxon>Thermomicrobiales</taxon>
        <taxon>environmental samples</taxon>
    </lineage>
</organism>
<dbReference type="PROSITE" id="PS50011">
    <property type="entry name" value="PROTEIN_KINASE_DOM"/>
    <property type="match status" value="1"/>
</dbReference>
<dbReference type="CDD" id="cd06577">
    <property type="entry name" value="PASTA_pknB"/>
    <property type="match status" value="2"/>
</dbReference>